<feature type="signal peptide" evidence="1">
    <location>
        <begin position="1"/>
        <end position="22"/>
    </location>
</feature>
<evidence type="ECO:0000313" key="3">
    <source>
        <dbReference type="Proteomes" id="UP000321907"/>
    </source>
</evidence>
<evidence type="ECO:0000256" key="1">
    <source>
        <dbReference type="SAM" id="SignalP"/>
    </source>
</evidence>
<keyword evidence="3" id="KW-1185">Reference proteome</keyword>
<dbReference type="Proteomes" id="UP000321907">
    <property type="component" value="Unassembled WGS sequence"/>
</dbReference>
<protein>
    <recommendedName>
        <fullName evidence="4">Lipoprotein</fullName>
    </recommendedName>
</protein>
<comment type="caution">
    <text evidence="2">The sequence shown here is derived from an EMBL/GenBank/DDBJ whole genome shotgun (WGS) entry which is preliminary data.</text>
</comment>
<dbReference type="PROSITE" id="PS51257">
    <property type="entry name" value="PROKAR_LIPOPROTEIN"/>
    <property type="match status" value="1"/>
</dbReference>
<evidence type="ECO:0008006" key="4">
    <source>
        <dbReference type="Google" id="ProtNLM"/>
    </source>
</evidence>
<dbReference type="RefSeq" id="WP_147930446.1">
    <property type="nucleotide sequence ID" value="NZ_VOXD01000011.1"/>
</dbReference>
<proteinExistence type="predicted"/>
<dbReference type="EMBL" id="VOXD01000011">
    <property type="protein sequence ID" value="TXF89853.1"/>
    <property type="molecule type" value="Genomic_DNA"/>
</dbReference>
<sequence length="211" mass="23743">MRLFFLSANLILALLVSSCSQTNLCESGNCTPTKFETPTLIIDLDTGEFSSDNTRLFGEREEPNQFLSTSLHQDDLRLIASSLSKRGHSNAHLNDLTISAISYILSPNFFTSSETVQVSKKDVIGYAIHYYDTEKKMYRLISKSDQINGCNIEIDVSNISMSHLWQLSSCLNSNASGDIIFLREKVSSKDRPTRFNSTIPRVFRLLASSRR</sequence>
<reference evidence="2 3" key="1">
    <citation type="submission" date="2019-08" db="EMBL/GenBank/DDBJ databases">
        <title>Lewinella sp. strain SSH13 Genome sequencing and assembly.</title>
        <authorList>
            <person name="Kim I."/>
        </authorList>
    </citation>
    <scope>NUCLEOTIDE SEQUENCE [LARGE SCALE GENOMIC DNA]</scope>
    <source>
        <strain evidence="2 3">SSH13</strain>
    </source>
</reference>
<organism evidence="2 3">
    <name type="scientific">Neolewinella aurantiaca</name>
    <dbReference type="NCBI Taxonomy" id="2602767"/>
    <lineage>
        <taxon>Bacteria</taxon>
        <taxon>Pseudomonadati</taxon>
        <taxon>Bacteroidota</taxon>
        <taxon>Saprospiria</taxon>
        <taxon>Saprospirales</taxon>
        <taxon>Lewinellaceae</taxon>
        <taxon>Neolewinella</taxon>
    </lineage>
</organism>
<gene>
    <name evidence="2" type="ORF">FUA23_09220</name>
</gene>
<dbReference type="AlphaFoldDB" id="A0A5C7FJ58"/>
<accession>A0A5C7FJ58</accession>
<keyword evidence="1" id="KW-0732">Signal</keyword>
<feature type="chain" id="PRO_5023038654" description="Lipoprotein" evidence="1">
    <location>
        <begin position="23"/>
        <end position="211"/>
    </location>
</feature>
<name>A0A5C7FJ58_9BACT</name>
<evidence type="ECO:0000313" key="2">
    <source>
        <dbReference type="EMBL" id="TXF89853.1"/>
    </source>
</evidence>